<evidence type="ECO:0000313" key="4">
    <source>
        <dbReference type="EMBL" id="BBG27976.1"/>
    </source>
</evidence>
<keyword evidence="1" id="KW-1133">Transmembrane helix</keyword>
<keyword evidence="5" id="KW-1185">Reference proteome</keyword>
<dbReference type="EMBL" id="AP018930">
    <property type="protein sequence ID" value="BBG27976.1"/>
    <property type="molecule type" value="Genomic_DNA"/>
</dbReference>
<evidence type="ECO:0000313" key="5">
    <source>
        <dbReference type="Proteomes" id="UP000322983"/>
    </source>
</evidence>
<gene>
    <name evidence="3" type="ORF">IC006_2518</name>
    <name evidence="4" type="ORF">IC007_2531</name>
</gene>
<keyword evidence="1" id="KW-0472">Membrane</keyword>
<protein>
    <recommendedName>
        <fullName evidence="2">Zinc-ribbon domain-containing protein</fullName>
    </recommendedName>
</protein>
<proteinExistence type="predicted"/>
<evidence type="ECO:0000256" key="1">
    <source>
        <dbReference type="SAM" id="Phobius"/>
    </source>
</evidence>
<dbReference type="Proteomes" id="UP000325030">
    <property type="component" value="Chromosome"/>
</dbReference>
<feature type="transmembrane region" description="Helical" evidence="1">
    <location>
        <begin position="50"/>
        <end position="72"/>
    </location>
</feature>
<dbReference type="GeneID" id="41718806"/>
<evidence type="ECO:0000313" key="6">
    <source>
        <dbReference type="Proteomes" id="UP000325030"/>
    </source>
</evidence>
<organism evidence="4 6">
    <name type="scientific">Sulfuracidifex tepidarius</name>
    <dbReference type="NCBI Taxonomy" id="1294262"/>
    <lineage>
        <taxon>Archaea</taxon>
        <taxon>Thermoproteota</taxon>
        <taxon>Thermoprotei</taxon>
        <taxon>Sulfolobales</taxon>
        <taxon>Sulfolobaceae</taxon>
        <taxon>Sulfuracidifex</taxon>
    </lineage>
</organism>
<keyword evidence="1" id="KW-0812">Transmembrane</keyword>
<evidence type="ECO:0000313" key="3">
    <source>
        <dbReference type="EMBL" id="BBG25183.1"/>
    </source>
</evidence>
<dbReference type="AlphaFoldDB" id="A0A510E673"/>
<evidence type="ECO:0000259" key="2">
    <source>
        <dbReference type="Pfam" id="PF13240"/>
    </source>
</evidence>
<accession>A0A510DY79</accession>
<dbReference type="OrthoDB" id="44063at2157"/>
<dbReference type="EMBL" id="AP018929">
    <property type="protein sequence ID" value="BBG25183.1"/>
    <property type="molecule type" value="Genomic_DNA"/>
</dbReference>
<reference evidence="4 5" key="2">
    <citation type="journal article" date="2020" name="Int. J. Syst. Evol. Microbiol.">
        <title>Sulfuracidifex tepidarius gen. nov., sp. nov. and transfer of Sulfolobus metallicus Huber and Stetter 1992 to the genus Sulfuracidifex as Sulfuracidifex metallicus comb. nov.</title>
        <authorList>
            <person name="Itoh T."/>
            <person name="Miura T."/>
            <person name="Sakai H.D."/>
            <person name="Kato S."/>
            <person name="Ohkuma M."/>
            <person name="Takashina T."/>
        </authorList>
    </citation>
    <scope>NUCLEOTIDE SEQUENCE</scope>
    <source>
        <strain evidence="3 5">IC-006</strain>
        <strain evidence="4">IC-007</strain>
    </source>
</reference>
<dbReference type="RefSeq" id="WP_084739698.1">
    <property type="nucleotide sequence ID" value="NZ_AP018929.1"/>
</dbReference>
<accession>A0A510E673</accession>
<dbReference type="KEGG" id="step:IC006_2518"/>
<dbReference type="Proteomes" id="UP000322983">
    <property type="component" value="Chromosome"/>
</dbReference>
<sequence length="239" mass="25764">MIKCNKCGYENKDDARFCAKCGSPLMFNFPPTPPSNYTPPQAGSKFPMKAILALVAVVVILIVIAGVLPAFIQPNGEILTPSQVSSVVGGTWKVGNNTFYFSVQGNKVSINYLNGTKEEADYSTFFSSSTSGSMQVSEGLSSGQEEVLYGSINDTPLTLQAAELCYDNSTYSNETYLTLALLFGIGGHEVQISNNTFVENITNTQGSLIVSRNGDQVNLLIMNGIYLSEGQLESLTQDF</sequence>
<reference evidence="6" key="1">
    <citation type="submission" date="2018-09" db="EMBL/GenBank/DDBJ databases">
        <title>Complete Genome Sequencing of Sulfolobus sp. JCM 16834.</title>
        <authorList>
            <person name="Kato S."/>
            <person name="Itoh T."/>
            <person name="Ohkuma M."/>
        </authorList>
    </citation>
    <scope>NUCLEOTIDE SEQUENCE [LARGE SCALE GENOMIC DNA]</scope>
    <source>
        <strain evidence="6">IC-007</strain>
    </source>
</reference>
<dbReference type="Pfam" id="PF13240">
    <property type="entry name" value="Zn_Ribbon_1"/>
    <property type="match status" value="1"/>
</dbReference>
<dbReference type="InterPro" id="IPR026870">
    <property type="entry name" value="Zinc_ribbon_dom"/>
</dbReference>
<feature type="domain" description="Zinc-ribbon" evidence="2">
    <location>
        <begin position="3"/>
        <end position="25"/>
    </location>
</feature>
<name>A0A510E673_9CREN</name>